<evidence type="ECO:0000313" key="2">
    <source>
        <dbReference type="Proteomes" id="UP000616885"/>
    </source>
</evidence>
<dbReference type="EMBL" id="JADCTT010000016">
    <property type="protein sequence ID" value="KAF9743589.1"/>
    <property type="molecule type" value="Genomic_DNA"/>
</dbReference>
<dbReference type="Proteomes" id="UP000616885">
    <property type="component" value="Unassembled WGS sequence"/>
</dbReference>
<gene>
    <name evidence="1" type="ORF">IM811_005929</name>
</gene>
<evidence type="ECO:0000313" key="1">
    <source>
        <dbReference type="EMBL" id="KAF9743589.1"/>
    </source>
</evidence>
<protein>
    <submittedName>
        <fullName evidence="1">Uncharacterized protein</fullName>
    </submittedName>
</protein>
<name>A0A8H7K2P0_BIOOC</name>
<comment type="caution">
    <text evidence="1">The sequence shown here is derived from an EMBL/GenBank/DDBJ whole genome shotgun (WGS) entry which is preliminary data.</text>
</comment>
<reference evidence="1" key="1">
    <citation type="submission" date="2020-10" db="EMBL/GenBank/DDBJ databases">
        <title>High-Quality Genome Resource of Clonostachys rosea strain S41 by Oxford Nanopore Long-Read Sequencing.</title>
        <authorList>
            <person name="Wang H."/>
        </authorList>
    </citation>
    <scope>NUCLEOTIDE SEQUENCE</scope>
    <source>
        <strain evidence="1">S41</strain>
    </source>
</reference>
<accession>A0A8H7K2P0</accession>
<organism evidence="1 2">
    <name type="scientific">Bionectria ochroleuca</name>
    <name type="common">Gliocladium roseum</name>
    <dbReference type="NCBI Taxonomy" id="29856"/>
    <lineage>
        <taxon>Eukaryota</taxon>
        <taxon>Fungi</taxon>
        <taxon>Dikarya</taxon>
        <taxon>Ascomycota</taxon>
        <taxon>Pezizomycotina</taxon>
        <taxon>Sordariomycetes</taxon>
        <taxon>Hypocreomycetidae</taxon>
        <taxon>Hypocreales</taxon>
        <taxon>Bionectriaceae</taxon>
        <taxon>Clonostachys</taxon>
    </lineage>
</organism>
<sequence>MGEVVYNSFIETIFKSPNLDWRIQQRIIGDLSDNPALQWTVRENARHCLYRANLKGYNIITRFVPPYCSTVTLYTKRIGFVTVSKLSPNFNKSLETIAGTFDVTTGAIGTLEAAYYDSHELNLARRGAGIAGGINHPRDKDAHEKALQGSTPGYNQIYIRLECPHSPHPGPILNFNPPEQACGVHMVLHNTRHKLRIIFHRCFGNSKVDFRKGPAALINDFLYKTHDGRYAKNVHIVGGELSAHLSFLGRLVAVLNLNATNAGIAAVIGFFTAAKFGNTTTALYITASILLGLRMWQFIWTVLMTTTTYANIDSNDLRLRTEKEAASLYGLDYWHLALLLAMISPQEDIYAHGTYRSWIDIAGSGTLEMTGPAPPELIYFAGYITTSLDPTEIDSITDSCAPIAAWVPYDTHQITYASNDKVRKFSLIDKFLHLSSSSRASLVEHAGFFVLSTTGTNSICQVNFVYMVRRWDRV</sequence>
<dbReference type="AlphaFoldDB" id="A0A8H7K2P0"/>
<proteinExistence type="predicted"/>